<dbReference type="EC" id="3.5.1.103" evidence="1"/>
<dbReference type="GO" id="GO:0035595">
    <property type="term" value="F:N-acetylglucosaminylinositol deacetylase activity"/>
    <property type="evidence" value="ECO:0007669"/>
    <property type="project" value="UniProtKB-EC"/>
</dbReference>
<organism evidence="1">
    <name type="scientific">hydrothermal vent metagenome</name>
    <dbReference type="NCBI Taxonomy" id="652676"/>
    <lineage>
        <taxon>unclassified sequences</taxon>
        <taxon>metagenomes</taxon>
        <taxon>ecological metagenomes</taxon>
    </lineage>
</organism>
<dbReference type="SUPFAM" id="SSF102588">
    <property type="entry name" value="LmbE-like"/>
    <property type="match status" value="1"/>
</dbReference>
<reference evidence="1" key="1">
    <citation type="submission" date="2018-06" db="EMBL/GenBank/DDBJ databases">
        <authorList>
            <person name="Zhirakovskaya E."/>
        </authorList>
    </citation>
    <scope>NUCLEOTIDE SEQUENCE</scope>
</reference>
<dbReference type="Gene3D" id="3.40.50.10320">
    <property type="entry name" value="LmbE-like"/>
    <property type="match status" value="1"/>
</dbReference>
<name>A0A3B0VEX7_9ZZZZ</name>
<protein>
    <submittedName>
        <fullName evidence="1">1D-myo-inositol 2-acetamido-2-deoxy-alpha-D-glucopyranoside deacetylase</fullName>
        <ecNumber evidence="1">3.5.1.103</ecNumber>
    </submittedName>
</protein>
<dbReference type="PANTHER" id="PTHR12993">
    <property type="entry name" value="N-ACETYLGLUCOSAMINYL-PHOSPHATIDYLINOSITOL DE-N-ACETYLASE-RELATED"/>
    <property type="match status" value="1"/>
</dbReference>
<dbReference type="InterPro" id="IPR024078">
    <property type="entry name" value="LmbE-like_dom_sf"/>
</dbReference>
<dbReference type="EMBL" id="UOEU01000733">
    <property type="protein sequence ID" value="VAW39200.1"/>
    <property type="molecule type" value="Genomic_DNA"/>
</dbReference>
<proteinExistence type="predicted"/>
<accession>A0A3B0VEX7</accession>
<dbReference type="AlphaFoldDB" id="A0A3B0VEX7"/>
<evidence type="ECO:0000313" key="1">
    <source>
        <dbReference type="EMBL" id="VAW39200.1"/>
    </source>
</evidence>
<gene>
    <name evidence="1" type="ORF">MNBD_CHLOROFLEXI01-4101</name>
</gene>
<keyword evidence="1" id="KW-0378">Hydrolase</keyword>
<sequence length="283" mass="31500">MKRTLLAILAHPDDESFGPGGTFARYAAEGVDVHIAIATDGAAGSVAEGFEDAREKLAEVRAKELQKAVSILGGRLHTLGYRDSGYINDPANEHPDAFIQADEQEAICRVVRLIREIRPQVVITHDETGGYFHPDHIQCWKITVPAFHAAGDPEQFPNVGPAPYQPQRLYFSAFPNTWVKFFIFLFRLRGKDPTKFGRNEDIDMTRVGIERKKLNAFVDYRPFWDIKRAASAAHASQGGGGAPSRLPQWVQKLIFAKDTYILAHPPAPEGFKENDLFTAIVSD</sequence>
<dbReference type="InterPro" id="IPR003737">
    <property type="entry name" value="GlcNAc_PI_deacetylase-related"/>
</dbReference>
<dbReference type="Pfam" id="PF02585">
    <property type="entry name" value="PIG-L"/>
    <property type="match status" value="1"/>
</dbReference>
<dbReference type="PANTHER" id="PTHR12993:SF11">
    <property type="entry name" value="N-ACETYLGLUCOSAMINYL-PHOSPHATIDYLINOSITOL DE-N-ACETYLASE"/>
    <property type="match status" value="1"/>
</dbReference>